<dbReference type="RefSeq" id="WP_154738054.1">
    <property type="nucleotide sequence ID" value="NZ_WMBQ01000001.1"/>
</dbReference>
<dbReference type="EMBL" id="WMBQ01000001">
    <property type="protein sequence ID" value="MTD93522.1"/>
    <property type="molecule type" value="Genomic_DNA"/>
</dbReference>
<proteinExistence type="predicted"/>
<dbReference type="Proteomes" id="UP000440694">
    <property type="component" value="Unassembled WGS sequence"/>
</dbReference>
<sequence>MQLPRTFDAETVAMMGRVCYDAWWELRSLNSYPSSAAAENVRGLLALSVMEAVARGERDPAALRMVALAGAASRPDTARQTPAKTGAMVLS</sequence>
<organism evidence="2 3">
    <name type="scientific">Hyphomicrobium album</name>
    <dbReference type="NCBI Taxonomy" id="2665159"/>
    <lineage>
        <taxon>Bacteria</taxon>
        <taxon>Pseudomonadati</taxon>
        <taxon>Pseudomonadota</taxon>
        <taxon>Alphaproteobacteria</taxon>
        <taxon>Hyphomicrobiales</taxon>
        <taxon>Hyphomicrobiaceae</taxon>
        <taxon>Hyphomicrobium</taxon>
    </lineage>
</organism>
<gene>
    <name evidence="2" type="ORF">GIW81_04135</name>
</gene>
<evidence type="ECO:0000313" key="2">
    <source>
        <dbReference type="EMBL" id="MTD93522.1"/>
    </source>
</evidence>
<keyword evidence="3" id="KW-1185">Reference proteome</keyword>
<protein>
    <submittedName>
        <fullName evidence="2">Uncharacterized protein</fullName>
    </submittedName>
</protein>
<evidence type="ECO:0000313" key="3">
    <source>
        <dbReference type="Proteomes" id="UP000440694"/>
    </source>
</evidence>
<reference evidence="2 3" key="1">
    <citation type="submission" date="2019-11" db="EMBL/GenBank/DDBJ databases">
        <title>Identification of a novel strain.</title>
        <authorList>
            <person name="Xu Q."/>
            <person name="Wang G."/>
        </authorList>
    </citation>
    <scope>NUCLEOTIDE SEQUENCE [LARGE SCALE GENOMIC DNA]</scope>
    <source>
        <strain evidence="3">xq</strain>
    </source>
</reference>
<name>A0A6I3KIH0_9HYPH</name>
<evidence type="ECO:0000256" key="1">
    <source>
        <dbReference type="SAM" id="MobiDB-lite"/>
    </source>
</evidence>
<feature type="region of interest" description="Disordered" evidence="1">
    <location>
        <begin position="71"/>
        <end position="91"/>
    </location>
</feature>
<dbReference type="AlphaFoldDB" id="A0A6I3KIH0"/>
<accession>A0A6I3KIH0</accession>
<comment type="caution">
    <text evidence="2">The sequence shown here is derived from an EMBL/GenBank/DDBJ whole genome shotgun (WGS) entry which is preliminary data.</text>
</comment>